<proteinExistence type="predicted"/>
<dbReference type="AlphaFoldDB" id="A0AA88AVM2"/>
<name>A0AA88AVM2_FICCA</name>
<sequence>MPSEIRDLQGLPSSSFFSESACFPNERQVGFWKSDNMLDNDGWYHLSGKYCFAFYDFGAAVFACNLEA</sequence>
<protein>
    <submittedName>
        <fullName evidence="1">Uncharacterized protein</fullName>
    </submittedName>
</protein>
<keyword evidence="2" id="KW-1185">Reference proteome</keyword>
<dbReference type="EMBL" id="BTGU01000030">
    <property type="protein sequence ID" value="GMN49371.1"/>
    <property type="molecule type" value="Genomic_DNA"/>
</dbReference>
<evidence type="ECO:0000313" key="1">
    <source>
        <dbReference type="EMBL" id="GMN49371.1"/>
    </source>
</evidence>
<gene>
    <name evidence="1" type="ORF">TIFTF001_018534</name>
</gene>
<comment type="caution">
    <text evidence="1">The sequence shown here is derived from an EMBL/GenBank/DDBJ whole genome shotgun (WGS) entry which is preliminary data.</text>
</comment>
<reference evidence="1" key="1">
    <citation type="submission" date="2023-07" db="EMBL/GenBank/DDBJ databases">
        <title>draft genome sequence of fig (Ficus carica).</title>
        <authorList>
            <person name="Takahashi T."/>
            <person name="Nishimura K."/>
        </authorList>
    </citation>
    <scope>NUCLEOTIDE SEQUENCE</scope>
</reference>
<accession>A0AA88AVM2</accession>
<dbReference type="Proteomes" id="UP001187192">
    <property type="component" value="Unassembled WGS sequence"/>
</dbReference>
<evidence type="ECO:0000313" key="2">
    <source>
        <dbReference type="Proteomes" id="UP001187192"/>
    </source>
</evidence>
<organism evidence="1 2">
    <name type="scientific">Ficus carica</name>
    <name type="common">Common fig</name>
    <dbReference type="NCBI Taxonomy" id="3494"/>
    <lineage>
        <taxon>Eukaryota</taxon>
        <taxon>Viridiplantae</taxon>
        <taxon>Streptophyta</taxon>
        <taxon>Embryophyta</taxon>
        <taxon>Tracheophyta</taxon>
        <taxon>Spermatophyta</taxon>
        <taxon>Magnoliopsida</taxon>
        <taxon>eudicotyledons</taxon>
        <taxon>Gunneridae</taxon>
        <taxon>Pentapetalae</taxon>
        <taxon>rosids</taxon>
        <taxon>fabids</taxon>
        <taxon>Rosales</taxon>
        <taxon>Moraceae</taxon>
        <taxon>Ficeae</taxon>
        <taxon>Ficus</taxon>
    </lineage>
</organism>